<dbReference type="AlphaFoldDB" id="A0A413JQ48"/>
<dbReference type="InterPro" id="IPR002941">
    <property type="entry name" value="DNA_methylase_N4/N6"/>
</dbReference>
<dbReference type="PRINTS" id="PR00508">
    <property type="entry name" value="S21N4MTFRASE"/>
</dbReference>
<dbReference type="RefSeq" id="WP_147346484.1">
    <property type="nucleotide sequence ID" value="NZ_QSDG01000047.1"/>
</dbReference>
<dbReference type="EMBL" id="QSDG01000047">
    <property type="protein sequence ID" value="RGY63058.1"/>
    <property type="molecule type" value="Genomic_DNA"/>
</dbReference>
<reference evidence="4 5" key="1">
    <citation type="submission" date="2018-08" db="EMBL/GenBank/DDBJ databases">
        <title>A genome reference for cultivated species of the human gut microbiota.</title>
        <authorList>
            <person name="Zou Y."/>
            <person name="Xue W."/>
            <person name="Luo G."/>
        </authorList>
    </citation>
    <scope>NUCLEOTIDE SEQUENCE [LARGE SCALE GENOMIC DNA]</scope>
    <source>
        <strain evidence="4 5">OF01-1</strain>
    </source>
</reference>
<dbReference type="GO" id="GO:0032259">
    <property type="term" value="P:methylation"/>
    <property type="evidence" value="ECO:0007669"/>
    <property type="project" value="UniProtKB-KW"/>
</dbReference>
<gene>
    <name evidence="4" type="ORF">DXA27_23005</name>
</gene>
<evidence type="ECO:0000313" key="4">
    <source>
        <dbReference type="EMBL" id="RGY63058.1"/>
    </source>
</evidence>
<dbReference type="PANTHER" id="PTHR13370">
    <property type="entry name" value="RNA METHYLASE-RELATED"/>
    <property type="match status" value="1"/>
</dbReference>
<protein>
    <submittedName>
        <fullName evidence="4">Site-specific DNA-methyltransferase</fullName>
    </submittedName>
</protein>
<evidence type="ECO:0000256" key="2">
    <source>
        <dbReference type="ARBA" id="ARBA00022679"/>
    </source>
</evidence>
<evidence type="ECO:0000259" key="3">
    <source>
        <dbReference type="Pfam" id="PF01555"/>
    </source>
</evidence>
<accession>A0A413JQ48</accession>
<dbReference type="Pfam" id="PF01555">
    <property type="entry name" value="N6_N4_Mtase"/>
    <property type="match status" value="1"/>
</dbReference>
<dbReference type="Gene3D" id="3.40.50.150">
    <property type="entry name" value="Vaccinia Virus protein VP39"/>
    <property type="match status" value="1"/>
</dbReference>
<dbReference type="SUPFAM" id="SSF53335">
    <property type="entry name" value="S-adenosyl-L-methionine-dependent methyltransferases"/>
    <property type="match status" value="1"/>
</dbReference>
<feature type="non-terminal residue" evidence="4">
    <location>
        <position position="1"/>
    </location>
</feature>
<dbReference type="InterPro" id="IPR029063">
    <property type="entry name" value="SAM-dependent_MTases_sf"/>
</dbReference>
<dbReference type="PANTHER" id="PTHR13370:SF3">
    <property type="entry name" value="TRNA (GUANINE(10)-N2)-METHYLTRANSFERASE HOMOLOG"/>
    <property type="match status" value="1"/>
</dbReference>
<keyword evidence="1 4" id="KW-0489">Methyltransferase</keyword>
<organism evidence="4 5">
    <name type="scientific">Bacteroides fragilis</name>
    <dbReference type="NCBI Taxonomy" id="817"/>
    <lineage>
        <taxon>Bacteria</taxon>
        <taxon>Pseudomonadati</taxon>
        <taxon>Bacteroidota</taxon>
        <taxon>Bacteroidia</taxon>
        <taxon>Bacteroidales</taxon>
        <taxon>Bacteroidaceae</taxon>
        <taxon>Bacteroides</taxon>
    </lineage>
</organism>
<dbReference type="InterPro" id="IPR001091">
    <property type="entry name" value="RM_Methyltransferase"/>
</dbReference>
<proteinExistence type="predicted"/>
<feature type="domain" description="DNA methylase N-4/N-6" evidence="3">
    <location>
        <begin position="1"/>
        <end position="47"/>
    </location>
</feature>
<evidence type="ECO:0000256" key="1">
    <source>
        <dbReference type="ARBA" id="ARBA00022603"/>
    </source>
</evidence>
<keyword evidence="2 4" id="KW-0808">Transferase</keyword>
<dbReference type="GO" id="GO:0008170">
    <property type="term" value="F:N-methyltransferase activity"/>
    <property type="evidence" value="ECO:0007669"/>
    <property type="project" value="InterPro"/>
</dbReference>
<dbReference type="Proteomes" id="UP000284614">
    <property type="component" value="Unassembled WGS sequence"/>
</dbReference>
<name>A0A413JQ48_BACFG</name>
<dbReference type="GO" id="GO:0005737">
    <property type="term" value="C:cytoplasm"/>
    <property type="evidence" value="ECO:0007669"/>
    <property type="project" value="TreeGrafter"/>
</dbReference>
<dbReference type="GO" id="GO:0003677">
    <property type="term" value="F:DNA binding"/>
    <property type="evidence" value="ECO:0007669"/>
    <property type="project" value="InterPro"/>
</dbReference>
<comment type="caution">
    <text evidence="4">The sequence shown here is derived from an EMBL/GenBank/DDBJ whole genome shotgun (WGS) entry which is preliminary data.</text>
</comment>
<evidence type="ECO:0000313" key="5">
    <source>
        <dbReference type="Proteomes" id="UP000284614"/>
    </source>
</evidence>
<sequence>LIEIFTDKGDVVIDPCAGSGSTLLAAAQLGRKAYGFEIKKQFFADANKLILSRIQQSLFV</sequence>